<dbReference type="Proteomes" id="UP000308528">
    <property type="component" value="Unassembled WGS sequence"/>
</dbReference>
<keyword evidence="3" id="KW-1185">Reference proteome</keyword>
<sequence>MKRRNFLQTAAALTIPTFMPLPGMKASSSRFTSLINSDSDRVLVIVHLFGGNDGLNTVIPLDQYDGITAVRPRLYLKADLTHKITDTVALHPSMQGMSNMFKDGRLKIIQSAGYPNQNRSHFRSTDIWTSASKSDEFLNTGWVGRYLDSQLPGYPAGYPNQTQPHPPAISIGNVAHPTCEGVKINFSQTVNDPLNTTELSGAMADMYSGDRYGGELKFIQTTMQQTNDYNNVIKEAAAKGKNAVPYPGNSNPLAVQLQKVARMISGGLKTKVYTVYLGGFDLHAKQVEANTTIGAHADLLRQVSEAIDVFQRDMVAQNQDDRVMGMTFSEFGRRIRPNASFGTDHGTAGPMFLFGSCVNGGILGDNVEVDKDVSQGEGVPMQFDFRDVYGSILVDWFDVPALSVKNMLHQDFKYLPLAGKCNEAVSDGTDSTSEGWTFGEPYPNPARKEVYLNIGSPANNRLRYSLFDGRGRLVLANEIAVNDKSDYLLFSRPSRLSSGTYSLRLATETGGTISRKVVFE</sequence>
<dbReference type="EMBL" id="SRSF01000004">
    <property type="protein sequence ID" value="THH39273.1"/>
    <property type="molecule type" value="Genomic_DNA"/>
</dbReference>
<reference evidence="2 3" key="1">
    <citation type="submission" date="2019-04" db="EMBL/GenBank/DDBJ databases">
        <title>Lewinella litorea sp. nov., isolated from a marine sand.</title>
        <authorList>
            <person name="Yoon J.-H."/>
        </authorList>
    </citation>
    <scope>NUCLEOTIDE SEQUENCE [LARGE SCALE GENOMIC DNA]</scope>
    <source>
        <strain evidence="2 3">HSMS-39</strain>
    </source>
</reference>
<organism evidence="2 3">
    <name type="scientific">Neolewinella litorea</name>
    <dbReference type="NCBI Taxonomy" id="2562452"/>
    <lineage>
        <taxon>Bacteria</taxon>
        <taxon>Pseudomonadati</taxon>
        <taxon>Bacteroidota</taxon>
        <taxon>Saprospiria</taxon>
        <taxon>Saprospirales</taxon>
        <taxon>Lewinellaceae</taxon>
        <taxon>Neolewinella</taxon>
    </lineage>
</organism>
<dbReference type="Pfam" id="PF18962">
    <property type="entry name" value="Por_Secre_tail"/>
    <property type="match status" value="1"/>
</dbReference>
<dbReference type="NCBIfam" id="TIGR04183">
    <property type="entry name" value="Por_Secre_tail"/>
    <property type="match status" value="1"/>
</dbReference>
<dbReference type="RefSeq" id="WP_136459352.1">
    <property type="nucleotide sequence ID" value="NZ_SRSF01000004.1"/>
</dbReference>
<dbReference type="InterPro" id="IPR026444">
    <property type="entry name" value="Secre_tail"/>
</dbReference>
<accession>A0A4V3XL32</accession>
<comment type="caution">
    <text evidence="2">The sequence shown here is derived from an EMBL/GenBank/DDBJ whole genome shotgun (WGS) entry which is preliminary data.</text>
</comment>
<dbReference type="AlphaFoldDB" id="A0A4V3XL32"/>
<proteinExistence type="predicted"/>
<gene>
    <name evidence="2" type="ORF">E4021_10980</name>
</gene>
<dbReference type="OrthoDB" id="9779968at2"/>
<dbReference type="InterPro" id="IPR010869">
    <property type="entry name" value="DUF1501"/>
</dbReference>
<evidence type="ECO:0000313" key="2">
    <source>
        <dbReference type="EMBL" id="THH39273.1"/>
    </source>
</evidence>
<evidence type="ECO:0000313" key="3">
    <source>
        <dbReference type="Proteomes" id="UP000308528"/>
    </source>
</evidence>
<protein>
    <submittedName>
        <fullName evidence="2">DUF1501 domain-containing protein</fullName>
    </submittedName>
</protein>
<dbReference type="Pfam" id="PF07394">
    <property type="entry name" value="DUF1501"/>
    <property type="match status" value="1"/>
</dbReference>
<dbReference type="PANTHER" id="PTHR43737">
    <property type="entry name" value="BLL7424 PROTEIN"/>
    <property type="match status" value="1"/>
</dbReference>
<feature type="domain" description="Secretion system C-terminal sorting" evidence="1">
    <location>
        <begin position="442"/>
        <end position="517"/>
    </location>
</feature>
<dbReference type="PANTHER" id="PTHR43737:SF1">
    <property type="entry name" value="DUF1501 DOMAIN-CONTAINING PROTEIN"/>
    <property type="match status" value="1"/>
</dbReference>
<evidence type="ECO:0000259" key="1">
    <source>
        <dbReference type="Pfam" id="PF18962"/>
    </source>
</evidence>
<name>A0A4V3XL32_9BACT</name>